<feature type="region of interest" description="Disordered" evidence="1">
    <location>
        <begin position="47"/>
        <end position="81"/>
    </location>
</feature>
<keyword evidence="3" id="KW-1185">Reference proteome</keyword>
<reference evidence="4" key="1">
    <citation type="submission" date="2025-08" db="UniProtKB">
        <authorList>
            <consortium name="RefSeq"/>
        </authorList>
    </citation>
    <scope>IDENTIFICATION</scope>
    <source>
        <tissue evidence="4">Gonads</tissue>
    </source>
</reference>
<dbReference type="Proteomes" id="UP000085678">
    <property type="component" value="Unplaced"/>
</dbReference>
<feature type="signal peptide" evidence="2">
    <location>
        <begin position="1"/>
        <end position="21"/>
    </location>
</feature>
<gene>
    <name evidence="4" type="primary">LOC106170012</name>
</gene>
<proteinExistence type="predicted"/>
<evidence type="ECO:0000256" key="1">
    <source>
        <dbReference type="SAM" id="MobiDB-lite"/>
    </source>
</evidence>
<protein>
    <submittedName>
        <fullName evidence="4">Uncharacterized protein LOC106170012 isoform X2</fullName>
    </submittedName>
</protein>
<keyword evidence="2" id="KW-0732">Signal</keyword>
<organism evidence="3 4">
    <name type="scientific">Lingula anatina</name>
    <name type="common">Brachiopod</name>
    <name type="synonym">Lingula unguis</name>
    <dbReference type="NCBI Taxonomy" id="7574"/>
    <lineage>
        <taxon>Eukaryota</taxon>
        <taxon>Metazoa</taxon>
        <taxon>Spiralia</taxon>
        <taxon>Lophotrochozoa</taxon>
        <taxon>Brachiopoda</taxon>
        <taxon>Linguliformea</taxon>
        <taxon>Lingulata</taxon>
        <taxon>Lingulida</taxon>
        <taxon>Linguloidea</taxon>
        <taxon>Lingulidae</taxon>
        <taxon>Lingula</taxon>
    </lineage>
</organism>
<feature type="compositionally biased region" description="Low complexity" evidence="1">
    <location>
        <begin position="53"/>
        <end position="65"/>
    </location>
</feature>
<feature type="compositionally biased region" description="Basic and acidic residues" evidence="1">
    <location>
        <begin position="159"/>
        <end position="184"/>
    </location>
</feature>
<name>A0A1S3J4I0_LINAN</name>
<feature type="chain" id="PRO_5010255477" evidence="2">
    <location>
        <begin position="22"/>
        <end position="184"/>
    </location>
</feature>
<dbReference type="RefSeq" id="XP_013405171.1">
    <property type="nucleotide sequence ID" value="XM_013549717.2"/>
</dbReference>
<evidence type="ECO:0000256" key="2">
    <source>
        <dbReference type="SAM" id="SignalP"/>
    </source>
</evidence>
<evidence type="ECO:0000313" key="3">
    <source>
        <dbReference type="Proteomes" id="UP000085678"/>
    </source>
</evidence>
<feature type="region of interest" description="Disordered" evidence="1">
    <location>
        <begin position="131"/>
        <end position="184"/>
    </location>
</feature>
<dbReference type="AlphaFoldDB" id="A0A1S3J4I0"/>
<dbReference type="GeneID" id="106170012"/>
<accession>A0A1S3J4I0</accession>
<evidence type="ECO:0000313" key="4">
    <source>
        <dbReference type="RefSeq" id="XP_013405171.1"/>
    </source>
</evidence>
<feature type="compositionally biased region" description="Basic and acidic residues" evidence="1">
    <location>
        <begin position="131"/>
        <end position="140"/>
    </location>
</feature>
<sequence length="184" mass="20451">MLNWINLFLLGLLLAAENAFCGPVPESSAVEDKKLANLQTLLQQLNRDKKSDVTTPLPLATVPPTESQNQEGETEKSEDDEVYSFLNKLTSEEVALLQDVKEKLQTARQLIITKAITGHNTKDREGELLHDDSTKTENHGHGSIKTDPNIPQVPANPTENKDKGHFLDKVWSESELGKVETRKA</sequence>